<dbReference type="PANTHER" id="PTHR34975:SF2">
    <property type="entry name" value="SPORE GERMINATION PROTEIN A2"/>
    <property type="match status" value="1"/>
</dbReference>
<dbReference type="Gene3D" id="1.20.1740.10">
    <property type="entry name" value="Amino acid/polyamine transporter I"/>
    <property type="match status" value="1"/>
</dbReference>
<keyword evidence="7 9" id="KW-0472">Membrane</keyword>
<feature type="transmembrane region" description="Helical" evidence="9">
    <location>
        <begin position="38"/>
        <end position="57"/>
    </location>
</feature>
<sequence>MYNTIEKISIYEFMLLIILYEVGTAIVVIIGAEAKQDAWLAVIIATALGLILFYIYYRSYLMKNGSFYELLLHCLGKKIGTVTIAAYTVYFIYLTSRVLRDFNEVLLTVVLPNTPIEFSSILFMGVVSYVLYLGFEVFSRTTVIFAPYLFLFLFAFAIFLIINSSVDLSNLQPVLSEGFKPVLKSIFPSLLTFPFGELIVFTIIFPQVVDADKSFKPMALAILTAGILITCTVIINISVLRESGYLRTNFPLLTTAREISIADFIERLDPFVVFIVMLGVFVKVSVYLYCALKGMEAIYKKPYRYFSFPIAMIAATSSVVIAFSLNEHLKEGLEIVPLYLHVPMQILIPMLIFVILLMKSRKKGDAENDKNHKNVQKNRGQGKETST</sequence>
<reference evidence="10 11" key="1">
    <citation type="submission" date="2021-03" db="EMBL/GenBank/DDBJ databases">
        <title>The first data on the complete genome of the tetrodotoxin-producing bacterium.</title>
        <authorList>
            <person name="Melnikova D.I."/>
            <person name="Nijland R."/>
            <person name="Magarlamov T.Y."/>
        </authorList>
    </citation>
    <scope>NUCLEOTIDE SEQUENCE [LARGE SCALE GENOMIC DNA]</scope>
    <source>
        <strain evidence="10 11">1839</strain>
    </source>
</reference>
<feature type="transmembrane region" description="Helical" evidence="9">
    <location>
        <begin position="142"/>
        <end position="166"/>
    </location>
</feature>
<comment type="subcellular location">
    <subcellularLocation>
        <location evidence="1">Membrane</location>
        <topology evidence="1">Multi-pass membrane protein</topology>
    </subcellularLocation>
</comment>
<dbReference type="InterPro" id="IPR004761">
    <property type="entry name" value="Spore_GerAB"/>
</dbReference>
<name>A0ABX8FDG4_9BACI</name>
<feature type="transmembrane region" description="Helical" evidence="9">
    <location>
        <begin position="338"/>
        <end position="358"/>
    </location>
</feature>
<dbReference type="Proteomes" id="UP000679247">
    <property type="component" value="Chromosome"/>
</dbReference>
<feature type="transmembrane region" description="Helical" evidence="9">
    <location>
        <begin position="12"/>
        <end position="32"/>
    </location>
</feature>
<feature type="transmembrane region" description="Helical" evidence="9">
    <location>
        <begin position="218"/>
        <end position="240"/>
    </location>
</feature>
<dbReference type="Pfam" id="PF03845">
    <property type="entry name" value="Spore_permease"/>
    <property type="match status" value="1"/>
</dbReference>
<dbReference type="NCBIfam" id="TIGR00912">
    <property type="entry name" value="2A0309"/>
    <property type="match status" value="1"/>
</dbReference>
<gene>
    <name evidence="10" type="ORF">J1899_03765</name>
</gene>
<dbReference type="PANTHER" id="PTHR34975">
    <property type="entry name" value="SPORE GERMINATION PROTEIN A2"/>
    <property type="match status" value="1"/>
</dbReference>
<keyword evidence="6 9" id="KW-1133">Transmembrane helix</keyword>
<keyword evidence="3" id="KW-0813">Transport</keyword>
<protein>
    <submittedName>
        <fullName evidence="10">GerAB/ArcD/ProY family transporter</fullName>
    </submittedName>
</protein>
<feature type="transmembrane region" description="Helical" evidence="9">
    <location>
        <begin position="304"/>
        <end position="326"/>
    </location>
</feature>
<organism evidence="10 11">
    <name type="scientific">Cytobacillus gottheilii</name>
    <dbReference type="NCBI Taxonomy" id="859144"/>
    <lineage>
        <taxon>Bacteria</taxon>
        <taxon>Bacillati</taxon>
        <taxon>Bacillota</taxon>
        <taxon>Bacilli</taxon>
        <taxon>Bacillales</taxon>
        <taxon>Bacillaceae</taxon>
        <taxon>Cytobacillus</taxon>
    </lineage>
</organism>
<evidence type="ECO:0000256" key="5">
    <source>
        <dbReference type="ARBA" id="ARBA00022692"/>
    </source>
</evidence>
<feature type="region of interest" description="Disordered" evidence="8">
    <location>
        <begin position="365"/>
        <end position="387"/>
    </location>
</feature>
<feature type="transmembrane region" description="Helical" evidence="9">
    <location>
        <begin position="186"/>
        <end position="206"/>
    </location>
</feature>
<feature type="compositionally biased region" description="Polar residues" evidence="8">
    <location>
        <begin position="377"/>
        <end position="387"/>
    </location>
</feature>
<accession>A0ABX8FDG4</accession>
<feature type="transmembrane region" description="Helical" evidence="9">
    <location>
        <begin position="271"/>
        <end position="292"/>
    </location>
</feature>
<evidence type="ECO:0000313" key="10">
    <source>
        <dbReference type="EMBL" id="QVY62235.1"/>
    </source>
</evidence>
<proteinExistence type="inferred from homology"/>
<feature type="transmembrane region" description="Helical" evidence="9">
    <location>
        <begin position="116"/>
        <end position="135"/>
    </location>
</feature>
<dbReference type="RefSeq" id="WP_214477728.1">
    <property type="nucleotide sequence ID" value="NZ_CP071709.1"/>
</dbReference>
<keyword evidence="11" id="KW-1185">Reference proteome</keyword>
<evidence type="ECO:0000256" key="3">
    <source>
        <dbReference type="ARBA" id="ARBA00022448"/>
    </source>
</evidence>
<evidence type="ECO:0000256" key="9">
    <source>
        <dbReference type="SAM" id="Phobius"/>
    </source>
</evidence>
<feature type="transmembrane region" description="Helical" evidence="9">
    <location>
        <begin position="78"/>
        <end position="96"/>
    </location>
</feature>
<evidence type="ECO:0000256" key="6">
    <source>
        <dbReference type="ARBA" id="ARBA00022989"/>
    </source>
</evidence>
<keyword evidence="4" id="KW-0309">Germination</keyword>
<evidence type="ECO:0000313" key="11">
    <source>
        <dbReference type="Proteomes" id="UP000679247"/>
    </source>
</evidence>
<dbReference type="EMBL" id="CP071709">
    <property type="protein sequence ID" value="QVY62235.1"/>
    <property type="molecule type" value="Genomic_DNA"/>
</dbReference>
<evidence type="ECO:0000256" key="4">
    <source>
        <dbReference type="ARBA" id="ARBA00022544"/>
    </source>
</evidence>
<comment type="similarity">
    <text evidence="2">Belongs to the amino acid-polyamine-organocation (APC) superfamily. Spore germination protein (SGP) (TC 2.A.3.9) family.</text>
</comment>
<evidence type="ECO:0000256" key="1">
    <source>
        <dbReference type="ARBA" id="ARBA00004141"/>
    </source>
</evidence>
<keyword evidence="5 9" id="KW-0812">Transmembrane</keyword>
<evidence type="ECO:0000256" key="8">
    <source>
        <dbReference type="SAM" id="MobiDB-lite"/>
    </source>
</evidence>
<evidence type="ECO:0000256" key="7">
    <source>
        <dbReference type="ARBA" id="ARBA00023136"/>
    </source>
</evidence>
<evidence type="ECO:0000256" key="2">
    <source>
        <dbReference type="ARBA" id="ARBA00007998"/>
    </source>
</evidence>